<evidence type="ECO:0000256" key="9">
    <source>
        <dbReference type="ARBA" id="ARBA00022825"/>
    </source>
</evidence>
<dbReference type="GO" id="GO:0006508">
    <property type="term" value="P:proteolysis"/>
    <property type="evidence" value="ECO:0007669"/>
    <property type="project" value="UniProtKB-KW"/>
</dbReference>
<sequence>MFLMLMALQILAVAVAQNQGDEKIIGGYTCIRSSQPWQAALLQGPQRRFLCGGSLLSDQWVITAAHCARLILRVALGKHNLKIPEATQQVLRVVRQVPHPQYNSRTNDNDLMLLQLERPARLGPGVRPISVASSCAGAGTSCLVSGWGTTSSPIGISREYPKILNGTNGTNGFLPGGYTCTPHSQPWQAALQVHGRLLCGGVLVHPRWVLTAAHCLKEGYRVYLGKHVLARVEAGEQVREVARAIPHPQYQSSPTHLNHDHDIMLLELKSSVQLTRHIQTLPLSRQRCLPPGTCCRVSGWGTTTSPQVTYPQTLQCANIELRSDEECHRVYPGKITPNMLCAGTKEGGNDSCEGDSGGPLVCNGKLHGIISWGDFPCGQPNRPGVYTRVSQTWKWSTMRASIFLLLCFVGFSHEAKEKITNGTECIPHSQPWQVGLFEGTRLRCGGVLIDRRYWVRLGEHSLSKLDWTEQIRRSGLSVTHPSYRGNLGNHDNDLRLLRLGTPVRLTTSVQPLPLPTTCATAGTECHISGWGTTNHPWSPFPDRLQCLSLSIVSNATCRAVFPGRITDNMVCAGGEAGEDACQGDSGGPLVCGGVLQGLVSWGSVGPCGQEGIPGVYTNICKRTWGLPSPLQAMMTLQLIMFALVTGHVGGETRIIKGYECPPHSQPWQAALFQKTRLLCGATLIAPRWLLTAAHCRKPRYVVRLGAHSLQRQEGCEQTRTATESFPHPDFNNSLPNRDHRNDIMLVKMRTPAHLTWAVRPLTVSPCCVPAGANCLISGWGTMSSPQLHLPRSLRCANVTIIKHGECEDAYPGNITDTMVCASVRKEGKDSCQSRRLCFSPQTTQAPTSWPPAPRALTARSPGRPLWARVGDDHLLLLQGEQLRRTSRPIVHPKYQQGSGPILPRRTDEHDLMLLKLGRPVVPGPRVRPLRLPFRCTQPGDQCQIAGWATTSSRRGKSQGSRGQGWADTRAIGAKECRPNSQPWQAGLFHLTHLFCGATLISDRWLLTAAHCRKRYLWVRLGEHHLWKWEGPEQLFRATDFFPHPGFNQDLTAQDHNNDIMLVRLPRKAHLGPAVQPLNLSQTCVSPGTQCLISGWGAVSSPKVEYPLTLRCANISILEPRLCRRAYPGHISDSMLCAGLWEGGRGSCQGDSGGPLVCNGTLAGVVSGGSEPCSRPRRPAVYTSPTMGRPSPAAVWIWMLLLLLLESRAGHLRAQESKVLEGKECKPHSQPWQTALFQGVRLICGGVLIDDNWVLTAAHCQKKKYTVRVGEHSLKNKDESEQERAVAQSIPHPCYNSSNNDHSYDLMLIQLRGRVPLGPKVKPIKLADHCPQVGQKCTISGWGTVTSPRVASEETPPCLAAPERLRGVTMTTPLLILLLTFALGSAAQEDQGDKSGEKIIDGVPCPRGSQPWQVALLKGSQLHCGGMLLNEKWVLTAAHCMMNEYTVHMGSDRLVGGQKIKATRSFRHPGYSTQTHANDIMLVKLNGRAKLSSSVKKVNLPSRCDPPGTMCTVSGWGTTTSPDGMAVKMLVVALVLVAADPPSAQAEEQNKVLHGGPCEQTSHPYQAALYTSGHLLCGGVLIHPLWVLTAAHCKKPNLQVYLGKHNLQQRELFQEESPVIRTVVHPGYNAATHDQDIMLLRLSQPARFSEHIQPLALERDCSANHTSCHILGWGKMADGEYPNTIQCAYIHLVSREECEHAYPGQITQNMVCAGDEKHGKDSCQGDSGGPLVCGDRLRGLVSWGNVPCGSKEKPGVYTDVCRYDPVLANDVASCDNPSAIGPSGSTQDLRPWETEDTRADESSSRIVNGTDCERNSQPWQGALLLRFNKLYCGAVLVDPQWLLTAAHCHKQ</sequence>
<protein>
    <recommendedName>
        <fullName evidence="14">tissue kallikrein</fullName>
        <ecNumber evidence="14">3.4.21.35</ecNumber>
    </recommendedName>
</protein>
<evidence type="ECO:0000256" key="6">
    <source>
        <dbReference type="ARBA" id="ARBA00022670"/>
    </source>
</evidence>
<feature type="domain" description="Peptidase S1" evidence="18">
    <location>
        <begin position="174"/>
        <end position="401"/>
    </location>
</feature>
<dbReference type="InterPro" id="IPR001254">
    <property type="entry name" value="Trypsin_dom"/>
</dbReference>
<dbReference type="PROSITE" id="PS50240">
    <property type="entry name" value="TRYPSIN_DOM"/>
    <property type="match status" value="8"/>
</dbReference>
<evidence type="ECO:0000256" key="11">
    <source>
        <dbReference type="ARBA" id="ARBA00023157"/>
    </source>
</evidence>
<dbReference type="EC" id="3.4.21.35" evidence="14"/>
<dbReference type="InterPro" id="IPR033116">
    <property type="entry name" value="TRYPSIN_SER"/>
</dbReference>
<evidence type="ECO:0000256" key="5">
    <source>
        <dbReference type="ARBA" id="ARBA00022525"/>
    </source>
</evidence>
<comment type="similarity">
    <text evidence="3">Belongs to the peptidase S1 family. Snake venom subfamily.</text>
</comment>
<reference evidence="19" key="1">
    <citation type="submission" date="2022-03" db="EMBL/GenBank/DDBJ databases">
        <title>Genomic analyses of argali, domestic sheep and their hybrids provide insights into chromosomal evolution, heterosis and genetic basis of agronomic traits.</title>
        <authorList>
            <person name="Li M."/>
        </authorList>
    </citation>
    <scope>NUCLEOTIDE SEQUENCE</scope>
    <source>
        <strain evidence="19">CAU-MHL-2022a</strain>
        <tissue evidence="19">Skin</tissue>
    </source>
</reference>
<evidence type="ECO:0000256" key="16">
    <source>
        <dbReference type="SAM" id="MobiDB-lite"/>
    </source>
</evidence>
<dbReference type="FunFam" id="2.40.10.10:FF:000041">
    <property type="entry name" value="kallikrein-6 isoform X2"/>
    <property type="match status" value="1"/>
</dbReference>
<evidence type="ECO:0000313" key="20">
    <source>
        <dbReference type="Proteomes" id="UP001214576"/>
    </source>
</evidence>
<evidence type="ECO:0000256" key="13">
    <source>
        <dbReference type="ARBA" id="ARBA00036706"/>
    </source>
</evidence>
<dbReference type="GO" id="GO:0030141">
    <property type="term" value="C:secretory granule"/>
    <property type="evidence" value="ECO:0007669"/>
    <property type="project" value="TreeGrafter"/>
</dbReference>
<dbReference type="GO" id="GO:0005576">
    <property type="term" value="C:extracellular region"/>
    <property type="evidence" value="ECO:0007669"/>
    <property type="project" value="UniProtKB-SubCell"/>
</dbReference>
<dbReference type="InterPro" id="IPR043504">
    <property type="entry name" value="Peptidase_S1_PA_chymotrypsin"/>
</dbReference>
<dbReference type="PRINTS" id="PR00722">
    <property type="entry name" value="CHYMOTRYPSIN"/>
</dbReference>
<dbReference type="PANTHER" id="PTHR24271">
    <property type="entry name" value="KALLIKREIN-RELATED"/>
    <property type="match status" value="1"/>
</dbReference>
<comment type="caution">
    <text evidence="19">The sequence shown here is derived from an EMBL/GenBank/DDBJ whole genome shotgun (WGS) entry which is preliminary data.</text>
</comment>
<dbReference type="GO" id="GO:0004252">
    <property type="term" value="F:serine-type endopeptidase activity"/>
    <property type="evidence" value="ECO:0007669"/>
    <property type="project" value="UniProtKB-EC"/>
</dbReference>
<dbReference type="SMART" id="SM00020">
    <property type="entry name" value="Tryp_SPc"/>
    <property type="match status" value="8"/>
</dbReference>
<evidence type="ECO:0000256" key="14">
    <source>
        <dbReference type="ARBA" id="ARBA00039014"/>
    </source>
</evidence>
<dbReference type="InterPro" id="IPR001314">
    <property type="entry name" value="Peptidase_S1A"/>
</dbReference>
<keyword evidence="4" id="KW-0963">Cytoplasm</keyword>
<evidence type="ECO:0000256" key="7">
    <source>
        <dbReference type="ARBA" id="ARBA00022729"/>
    </source>
</evidence>
<dbReference type="PROSITE" id="PS00134">
    <property type="entry name" value="TRYPSIN_HIS"/>
    <property type="match status" value="4"/>
</dbReference>
<proteinExistence type="inferred from homology"/>
<feature type="chain" id="PRO_5042116611" description="tissue kallikrein" evidence="17">
    <location>
        <begin position="17"/>
        <end position="1850"/>
    </location>
</feature>
<keyword evidence="11" id="KW-1015">Disulfide bond</keyword>
<evidence type="ECO:0000256" key="10">
    <source>
        <dbReference type="ARBA" id="ARBA00023145"/>
    </source>
</evidence>
<evidence type="ECO:0000256" key="15">
    <source>
        <dbReference type="RuleBase" id="RU363034"/>
    </source>
</evidence>
<dbReference type="PANTHER" id="PTHR24271:SF3">
    <property type="entry name" value="KALLIKREIN-13"/>
    <property type="match status" value="1"/>
</dbReference>
<feature type="domain" description="Peptidase S1" evidence="18">
    <location>
        <begin position="1434"/>
        <end position="1539"/>
    </location>
</feature>
<evidence type="ECO:0000256" key="2">
    <source>
        <dbReference type="ARBA" id="ARBA00004613"/>
    </source>
</evidence>
<evidence type="ECO:0000256" key="8">
    <source>
        <dbReference type="ARBA" id="ARBA00022801"/>
    </source>
</evidence>
<dbReference type="FunFam" id="2.40.10.10:FF:000010">
    <property type="entry name" value="Kallikrein related peptidase 11"/>
    <property type="match status" value="2"/>
</dbReference>
<keyword evidence="9 15" id="KW-0720">Serine protease</keyword>
<dbReference type="Proteomes" id="UP001214576">
    <property type="component" value="Unassembled WGS sequence"/>
</dbReference>
<accession>A0AAD4Y534</accession>
<dbReference type="FunFam" id="2.40.10.10:FF:000056">
    <property type="entry name" value="Kallikrein related peptidase 11"/>
    <property type="match status" value="1"/>
</dbReference>
<keyword evidence="10" id="KW-0865">Zymogen</keyword>
<name>A0AAD4Y534_OVIAM</name>
<keyword evidence="8 15" id="KW-0378">Hydrolase</keyword>
<feature type="compositionally biased region" description="Basic and acidic residues" evidence="16">
    <location>
        <begin position="1789"/>
        <end position="1802"/>
    </location>
</feature>
<dbReference type="FunFam" id="2.40.10.10:FF:000021">
    <property type="entry name" value="Kallikrein 1"/>
    <property type="match status" value="3"/>
</dbReference>
<dbReference type="FunFam" id="2.40.10.10:FF:000166">
    <property type="entry name" value="Trypsin"/>
    <property type="match status" value="2"/>
</dbReference>
<evidence type="ECO:0000256" key="12">
    <source>
        <dbReference type="ARBA" id="ARBA00023180"/>
    </source>
</evidence>
<dbReference type="CDD" id="cd00190">
    <property type="entry name" value="Tryp_SPc"/>
    <property type="match status" value="6"/>
</dbReference>
<dbReference type="InterPro" id="IPR009003">
    <property type="entry name" value="Peptidase_S1_PA"/>
</dbReference>
<feature type="domain" description="Peptidase S1" evidence="18">
    <location>
        <begin position="1552"/>
        <end position="1797"/>
    </location>
</feature>
<dbReference type="Pfam" id="PF00089">
    <property type="entry name" value="Trypsin"/>
    <property type="match status" value="10"/>
</dbReference>
<feature type="signal peptide" evidence="17">
    <location>
        <begin position="1"/>
        <end position="16"/>
    </location>
</feature>
<dbReference type="EMBL" id="JAKZEL010000019">
    <property type="protein sequence ID" value="KAI4534868.1"/>
    <property type="molecule type" value="Genomic_DNA"/>
</dbReference>
<keyword evidence="7 17" id="KW-0732">Signal</keyword>
<keyword evidence="6 15" id="KW-0645">Protease</keyword>
<feature type="domain" description="Peptidase S1" evidence="18">
    <location>
        <begin position="419"/>
        <end position="635"/>
    </location>
</feature>
<feature type="domain" description="Peptidase S1" evidence="18">
    <location>
        <begin position="1218"/>
        <end position="1438"/>
    </location>
</feature>
<keyword evidence="12" id="KW-0325">Glycoprotein</keyword>
<keyword evidence="5" id="KW-0964">Secreted</keyword>
<keyword evidence="20" id="KW-1185">Reference proteome</keyword>
<evidence type="ECO:0000256" key="17">
    <source>
        <dbReference type="SAM" id="SignalP"/>
    </source>
</evidence>
<dbReference type="Gene3D" id="2.40.10.10">
    <property type="entry name" value="Trypsin-like serine proteases"/>
    <property type="match status" value="17"/>
</dbReference>
<comment type="catalytic activity">
    <reaction evidence="13">
        <text>Preferential cleavage of Arg-|-Xaa bonds in small molecule substrates. Highly selective action to release kallidin (lysyl-bradykinin) from kininogen involves hydrolysis of Met-|-Xaa or Leu-|-Xaa.</text>
        <dbReference type="EC" id="3.4.21.35"/>
    </reaction>
</comment>
<comment type="subcellular location">
    <subcellularLocation>
        <location evidence="1">Cytoplasm</location>
    </subcellularLocation>
    <subcellularLocation>
        <location evidence="2">Secreted</location>
    </subcellularLocation>
</comment>
<dbReference type="FunFam" id="2.40.10.10:FF:000005">
    <property type="entry name" value="Serine protease 37"/>
    <property type="match status" value="1"/>
</dbReference>
<evidence type="ECO:0000256" key="1">
    <source>
        <dbReference type="ARBA" id="ARBA00004496"/>
    </source>
</evidence>
<dbReference type="InterPro" id="IPR018114">
    <property type="entry name" value="TRYPSIN_HIS"/>
</dbReference>
<evidence type="ECO:0000259" key="18">
    <source>
        <dbReference type="PROSITE" id="PS50240"/>
    </source>
</evidence>
<feature type="region of interest" description="Disordered" evidence="16">
    <location>
        <begin position="1776"/>
        <end position="1810"/>
    </location>
</feature>
<organism evidence="19 20">
    <name type="scientific">Ovis ammon polii</name>
    <dbReference type="NCBI Taxonomy" id="230172"/>
    <lineage>
        <taxon>Eukaryota</taxon>
        <taxon>Metazoa</taxon>
        <taxon>Chordata</taxon>
        <taxon>Craniata</taxon>
        <taxon>Vertebrata</taxon>
        <taxon>Euteleostomi</taxon>
        <taxon>Mammalia</taxon>
        <taxon>Eutheria</taxon>
        <taxon>Laurasiatheria</taxon>
        <taxon>Artiodactyla</taxon>
        <taxon>Ruminantia</taxon>
        <taxon>Pecora</taxon>
        <taxon>Bovidae</taxon>
        <taxon>Caprinae</taxon>
        <taxon>Ovis</taxon>
    </lineage>
</organism>
<feature type="domain" description="Peptidase S1" evidence="18">
    <location>
        <begin position="970"/>
        <end position="1201"/>
    </location>
</feature>
<dbReference type="SUPFAM" id="SSF50494">
    <property type="entry name" value="Trypsin-like serine proteases"/>
    <property type="match status" value="10"/>
</dbReference>
<gene>
    <name evidence="19" type="ORF">MG293_015728</name>
</gene>
<dbReference type="PROSITE" id="PS00135">
    <property type="entry name" value="TRYPSIN_SER"/>
    <property type="match status" value="4"/>
</dbReference>
<feature type="domain" description="Peptidase S1" evidence="18">
    <location>
        <begin position="654"/>
        <end position="953"/>
    </location>
</feature>
<evidence type="ECO:0000256" key="3">
    <source>
        <dbReference type="ARBA" id="ARBA00009228"/>
    </source>
</evidence>
<evidence type="ECO:0000256" key="4">
    <source>
        <dbReference type="ARBA" id="ARBA00022490"/>
    </source>
</evidence>
<feature type="domain" description="Peptidase S1" evidence="18">
    <location>
        <begin position="24"/>
        <end position="164"/>
    </location>
</feature>
<dbReference type="FunFam" id="2.40.10.10:FF:000095">
    <property type="entry name" value="Kallikrein related-peptidase 12"/>
    <property type="match status" value="1"/>
</dbReference>
<evidence type="ECO:0000313" key="19">
    <source>
        <dbReference type="EMBL" id="KAI4534868.1"/>
    </source>
</evidence>